<organism evidence="2 3">
    <name type="scientific">Recurvomyces mirabilis</name>
    <dbReference type="NCBI Taxonomy" id="574656"/>
    <lineage>
        <taxon>Eukaryota</taxon>
        <taxon>Fungi</taxon>
        <taxon>Dikarya</taxon>
        <taxon>Ascomycota</taxon>
        <taxon>Pezizomycotina</taxon>
        <taxon>Dothideomycetes</taxon>
        <taxon>Dothideomycetidae</taxon>
        <taxon>Mycosphaerellales</taxon>
        <taxon>Teratosphaeriaceae</taxon>
        <taxon>Recurvomyces</taxon>
    </lineage>
</organism>
<dbReference type="SUPFAM" id="SSF50370">
    <property type="entry name" value="Ricin B-like lectins"/>
    <property type="match status" value="1"/>
</dbReference>
<name>A0AAE0WLI4_9PEZI</name>
<sequence>MPESTSFFIVAANGGMVAQKTPAGIYNKIADHTNTAQRWTLEYGDEAGTKVAIQNVSNGQWLRATSGAAAGKVDLGDKQWWTLEQGRAPGSCWIKCDDYPDAFLCNSYANYTDNNLVYMWPKQLNWTHSMLWYFQDAGAPGWTPKSYEAGLPSANASANSADAETLKQREADLNQKEQAVAARDEEQKQLEQKAAEEQKQLEQKAAEEQKQLEQKAAELKEKEQDIYGREAALKKEMEQLDAKKKDSTKTQPAPSSSLDDDNRLQRRIDDVSAREKQLAVKLASSTKKGLQLNAQEEELRMREKDLDAKMQAFNKRETPTKGGTEPAEAESLLIAENKNLKLQIQLQELGRRLTEAEKAAPSVNVTHVEQLEKENARLKDLLALQDQIEQSRPSPAQTERLKKEHERLKSLIAQQVQHRKLSSQRLPPKDADKGSESVDAGSSKPQAKGSIPNPATELSNKPLTRPAATANMGTRLSKARLPTVTGELTAEQSEQEKLREENARLKSEVQSPRRPTESNAPSSVGKVASNGHAGLAKAPPASRSGATKPKQHGDLQHPPSGAGHQRLPTTQANSASKARGPQKSTGKPNTSRPEKPNGRLPSSATSGNPRAPAQKVEDTGDIHRVDGDTDDGLHFSCGHVAYPAPRKIRRKMLGILYE</sequence>
<reference evidence="2" key="1">
    <citation type="submission" date="2023-07" db="EMBL/GenBank/DDBJ databases">
        <title>Black Yeasts Isolated from many extreme environments.</title>
        <authorList>
            <person name="Coleine C."/>
            <person name="Stajich J.E."/>
            <person name="Selbmann L."/>
        </authorList>
    </citation>
    <scope>NUCLEOTIDE SEQUENCE</scope>
    <source>
        <strain evidence="2">CCFEE 5485</strain>
    </source>
</reference>
<feature type="compositionally biased region" description="Basic and acidic residues" evidence="1">
    <location>
        <begin position="399"/>
        <end position="409"/>
    </location>
</feature>
<feature type="compositionally biased region" description="Basic and acidic residues" evidence="1">
    <location>
        <begin position="182"/>
        <end position="248"/>
    </location>
</feature>
<feature type="compositionally biased region" description="Polar residues" evidence="1">
    <location>
        <begin position="567"/>
        <end position="591"/>
    </location>
</feature>
<dbReference type="InterPro" id="IPR035992">
    <property type="entry name" value="Ricin_B-like_lectins"/>
</dbReference>
<evidence type="ECO:0000313" key="2">
    <source>
        <dbReference type="EMBL" id="KAK3673917.1"/>
    </source>
</evidence>
<evidence type="ECO:0000256" key="1">
    <source>
        <dbReference type="SAM" id="MobiDB-lite"/>
    </source>
</evidence>
<feature type="compositionally biased region" description="Polar residues" evidence="1">
    <location>
        <begin position="387"/>
        <end position="397"/>
    </location>
</feature>
<gene>
    <name evidence="2" type="ORF">LTR78_006119</name>
</gene>
<evidence type="ECO:0000313" key="3">
    <source>
        <dbReference type="Proteomes" id="UP001274830"/>
    </source>
</evidence>
<feature type="region of interest" description="Disordered" evidence="1">
    <location>
        <begin position="175"/>
        <end position="276"/>
    </location>
</feature>
<proteinExistence type="predicted"/>
<comment type="caution">
    <text evidence="2">The sequence shown here is derived from an EMBL/GenBank/DDBJ whole genome shotgun (WGS) entry which is preliminary data.</text>
</comment>
<dbReference type="Proteomes" id="UP001274830">
    <property type="component" value="Unassembled WGS sequence"/>
</dbReference>
<keyword evidence="3" id="KW-1185">Reference proteome</keyword>
<feature type="compositionally biased region" description="Basic and acidic residues" evidence="1">
    <location>
        <begin position="494"/>
        <end position="507"/>
    </location>
</feature>
<dbReference type="EMBL" id="JAUTXT010000022">
    <property type="protein sequence ID" value="KAK3673917.1"/>
    <property type="molecule type" value="Genomic_DNA"/>
</dbReference>
<dbReference type="AlphaFoldDB" id="A0AAE0WLI4"/>
<feature type="region of interest" description="Disordered" evidence="1">
    <location>
        <begin position="384"/>
        <end position="631"/>
    </location>
</feature>
<feature type="compositionally biased region" description="Basic and acidic residues" evidence="1">
    <location>
        <begin position="427"/>
        <end position="436"/>
    </location>
</feature>
<feature type="compositionally biased region" description="Basic and acidic residues" evidence="1">
    <location>
        <begin position="615"/>
        <end position="631"/>
    </location>
</feature>
<feature type="compositionally biased region" description="Basic and acidic residues" evidence="1">
    <location>
        <begin position="260"/>
        <end position="276"/>
    </location>
</feature>
<accession>A0AAE0WLI4</accession>
<protein>
    <submittedName>
        <fullName evidence="2">Uncharacterized protein</fullName>
    </submittedName>
</protein>
<dbReference type="Gene3D" id="2.80.10.50">
    <property type="match status" value="1"/>
</dbReference>